<evidence type="ECO:0000256" key="6">
    <source>
        <dbReference type="SAM" id="Phobius"/>
    </source>
</evidence>
<dbReference type="Gene3D" id="1.20.1250.20">
    <property type="entry name" value="MFS general substrate transporter like domains"/>
    <property type="match status" value="1"/>
</dbReference>
<keyword evidence="5 6" id="KW-0472">Membrane</keyword>
<dbReference type="GO" id="GO:0022857">
    <property type="term" value="F:transmembrane transporter activity"/>
    <property type="evidence" value="ECO:0007669"/>
    <property type="project" value="InterPro"/>
</dbReference>
<evidence type="ECO:0000256" key="4">
    <source>
        <dbReference type="ARBA" id="ARBA00022989"/>
    </source>
</evidence>
<evidence type="ECO:0000256" key="2">
    <source>
        <dbReference type="ARBA" id="ARBA00022448"/>
    </source>
</evidence>
<dbReference type="AlphaFoldDB" id="A0A7S1AF03"/>
<feature type="transmembrane region" description="Helical" evidence="6">
    <location>
        <begin position="287"/>
        <end position="311"/>
    </location>
</feature>
<dbReference type="EMBL" id="HBFQ01037242">
    <property type="protein sequence ID" value="CAD8851949.1"/>
    <property type="molecule type" value="Transcribed_RNA"/>
</dbReference>
<evidence type="ECO:0000256" key="1">
    <source>
        <dbReference type="ARBA" id="ARBA00004141"/>
    </source>
</evidence>
<dbReference type="PANTHER" id="PTHR23506:SF26">
    <property type="entry name" value="MFS-TYPE TRANSPORTER SLC18B1"/>
    <property type="match status" value="1"/>
</dbReference>
<evidence type="ECO:0000256" key="5">
    <source>
        <dbReference type="ARBA" id="ARBA00023136"/>
    </source>
</evidence>
<dbReference type="Pfam" id="PF07690">
    <property type="entry name" value="MFS_1"/>
    <property type="match status" value="1"/>
</dbReference>
<feature type="transmembrane region" description="Helical" evidence="6">
    <location>
        <begin position="357"/>
        <end position="377"/>
    </location>
</feature>
<dbReference type="PANTHER" id="PTHR23506">
    <property type="entry name" value="GH10249P"/>
    <property type="match status" value="1"/>
</dbReference>
<dbReference type="InterPro" id="IPR011701">
    <property type="entry name" value="MFS"/>
</dbReference>
<keyword evidence="3 6" id="KW-0812">Transmembrane</keyword>
<dbReference type="SUPFAM" id="SSF103473">
    <property type="entry name" value="MFS general substrate transporter"/>
    <property type="match status" value="1"/>
</dbReference>
<feature type="transmembrane region" description="Helical" evidence="6">
    <location>
        <begin position="25"/>
        <end position="46"/>
    </location>
</feature>
<feature type="transmembrane region" description="Helical" evidence="6">
    <location>
        <begin position="122"/>
        <end position="142"/>
    </location>
</feature>
<dbReference type="GO" id="GO:0016020">
    <property type="term" value="C:membrane"/>
    <property type="evidence" value="ECO:0007669"/>
    <property type="project" value="UniProtKB-SubCell"/>
</dbReference>
<dbReference type="InterPro" id="IPR036259">
    <property type="entry name" value="MFS_trans_sf"/>
</dbReference>
<name>A0A7S1AF03_NOCSC</name>
<keyword evidence="2" id="KW-0813">Transport</keyword>
<feature type="transmembrane region" description="Helical" evidence="6">
    <location>
        <begin position="174"/>
        <end position="192"/>
    </location>
</feature>
<evidence type="ECO:0000313" key="7">
    <source>
        <dbReference type="EMBL" id="CAD8851949.1"/>
    </source>
</evidence>
<keyword evidence="4 6" id="KW-1133">Transmembrane helix</keyword>
<evidence type="ECO:0000256" key="3">
    <source>
        <dbReference type="ARBA" id="ARBA00022692"/>
    </source>
</evidence>
<feature type="transmembrane region" description="Helical" evidence="6">
    <location>
        <begin position="212"/>
        <end position="234"/>
    </location>
</feature>
<feature type="transmembrane region" description="Helical" evidence="6">
    <location>
        <begin position="332"/>
        <end position="351"/>
    </location>
</feature>
<organism evidence="7">
    <name type="scientific">Noctiluca scintillans</name>
    <name type="common">Sea sparkle</name>
    <name type="synonym">Red tide dinoflagellate</name>
    <dbReference type="NCBI Taxonomy" id="2966"/>
    <lineage>
        <taxon>Eukaryota</taxon>
        <taxon>Sar</taxon>
        <taxon>Alveolata</taxon>
        <taxon>Dinophyceae</taxon>
        <taxon>Noctilucales</taxon>
        <taxon>Noctilucaceae</taxon>
        <taxon>Noctiluca</taxon>
    </lineage>
</organism>
<accession>A0A7S1AF03</accession>
<comment type="subcellular location">
    <subcellularLocation>
        <location evidence="1">Membrane</location>
        <topology evidence="1">Multi-pass membrane protein</topology>
    </subcellularLocation>
</comment>
<sequence>MAIYPFGALVTTPVAARLARGTQRIVALHSFAIVAIAVAMLLTSITPWVQRWLGNVCAVLWLSLCRLAQGMGASLYLSANTSLITRRFGHQLPYAIAMTEVCVGSGGQLGRVMGGFLFDVGGFALPFVVTGISQVLIGLLGFRFEETREAKVSGSDAEPTDEGEQRTTYMRDLITVRVCLGGMCAFMVYFASTFLDAVLPQYLMVRLTRITVGVMSLCLSFRGLSYLMGSFAIAQLMHRRVVSFEVAILYGLTATSCGVLMLGPQSLVAHFELMVAGTESMSLSLRWITVVVSVLVFSSSAATTFVVSLPLMHSEVRRLGYGDVELEKVAEIFVTMMALGEMTGPIFGGWLVSEVGFVVGTFILACFYWALLCLAIVSFDRAVIRARDGHHHQLVAPVLAPVELKDTAGCVDVCHPLCVPLIVPSDEVSFVFRRIPFALDEQRRHRRVLPGSAPSSVFRRCLLPETPAKPFMTVPSHGFRRKYEPPVLGTVASY</sequence>
<proteinExistence type="predicted"/>
<reference evidence="7" key="1">
    <citation type="submission" date="2021-01" db="EMBL/GenBank/DDBJ databases">
        <authorList>
            <person name="Corre E."/>
            <person name="Pelletier E."/>
            <person name="Niang G."/>
            <person name="Scheremetjew M."/>
            <person name="Finn R."/>
            <person name="Kale V."/>
            <person name="Holt S."/>
            <person name="Cochrane G."/>
            <person name="Meng A."/>
            <person name="Brown T."/>
            <person name="Cohen L."/>
        </authorList>
    </citation>
    <scope>NUCLEOTIDE SEQUENCE</scope>
</reference>
<gene>
    <name evidence="7" type="ORF">NSCI0253_LOCUS26299</name>
</gene>
<dbReference type="InterPro" id="IPR050930">
    <property type="entry name" value="MFS_Vesicular_Transporter"/>
</dbReference>
<protein>
    <recommendedName>
        <fullName evidence="8">Major facilitator superfamily (MFS) profile domain-containing protein</fullName>
    </recommendedName>
</protein>
<feature type="transmembrane region" description="Helical" evidence="6">
    <location>
        <begin position="246"/>
        <end position="267"/>
    </location>
</feature>
<evidence type="ECO:0008006" key="8">
    <source>
        <dbReference type="Google" id="ProtNLM"/>
    </source>
</evidence>